<evidence type="ECO:0000256" key="6">
    <source>
        <dbReference type="SAM" id="Phobius"/>
    </source>
</evidence>
<dbReference type="RefSeq" id="WP_090959014.1">
    <property type="nucleotide sequence ID" value="NZ_FOOA01000001.1"/>
</dbReference>
<dbReference type="GO" id="GO:0016020">
    <property type="term" value="C:membrane"/>
    <property type="evidence" value="ECO:0007669"/>
    <property type="project" value="UniProtKB-SubCell"/>
</dbReference>
<evidence type="ECO:0000256" key="1">
    <source>
        <dbReference type="ARBA" id="ARBA00004141"/>
    </source>
</evidence>
<dbReference type="Gene3D" id="1.20.1260.100">
    <property type="entry name" value="TspO/MBR protein"/>
    <property type="match status" value="1"/>
</dbReference>
<evidence type="ECO:0000256" key="5">
    <source>
        <dbReference type="ARBA" id="ARBA00023136"/>
    </source>
</evidence>
<evidence type="ECO:0000256" key="2">
    <source>
        <dbReference type="ARBA" id="ARBA00007524"/>
    </source>
</evidence>
<feature type="transmembrane region" description="Helical" evidence="6">
    <location>
        <begin position="128"/>
        <end position="149"/>
    </location>
</feature>
<dbReference type="InterPro" id="IPR038330">
    <property type="entry name" value="TspO/MBR-related_sf"/>
</dbReference>
<reference evidence="7 8" key="1">
    <citation type="submission" date="2020-08" db="EMBL/GenBank/DDBJ databases">
        <title>Genomic Encyclopedia of Type Strains, Phase IV (KMG-IV): sequencing the most valuable type-strain genomes for metagenomic binning, comparative biology and taxonomic classification.</title>
        <authorList>
            <person name="Goeker M."/>
        </authorList>
    </citation>
    <scope>NUCLEOTIDE SEQUENCE [LARGE SCALE GENOMIC DNA]</scope>
    <source>
        <strain evidence="7 8">DSM 25024</strain>
    </source>
</reference>
<comment type="caution">
    <text evidence="7">The sequence shown here is derived from an EMBL/GenBank/DDBJ whole genome shotgun (WGS) entry which is preliminary data.</text>
</comment>
<evidence type="ECO:0000313" key="7">
    <source>
        <dbReference type="EMBL" id="MBB3934706.1"/>
    </source>
</evidence>
<feature type="transmembrane region" description="Helical" evidence="6">
    <location>
        <begin position="73"/>
        <end position="94"/>
    </location>
</feature>
<gene>
    <name evidence="7" type="ORF">GGR05_000817</name>
</gene>
<feature type="transmembrane region" description="Helical" evidence="6">
    <location>
        <begin position="100"/>
        <end position="121"/>
    </location>
</feature>
<organism evidence="7 8">
    <name type="scientific">Aureimonas phyllosphaerae</name>
    <dbReference type="NCBI Taxonomy" id="1166078"/>
    <lineage>
        <taxon>Bacteria</taxon>
        <taxon>Pseudomonadati</taxon>
        <taxon>Pseudomonadota</taxon>
        <taxon>Alphaproteobacteria</taxon>
        <taxon>Hyphomicrobiales</taxon>
        <taxon>Aurantimonadaceae</taxon>
        <taxon>Aureimonas</taxon>
    </lineage>
</organism>
<accession>A0A7W6BVW5</accession>
<protein>
    <submittedName>
        <fullName evidence="7">Tryptophan-rich sensory protein</fullName>
    </submittedName>
</protein>
<keyword evidence="5 6" id="KW-0472">Membrane</keyword>
<dbReference type="InterPro" id="IPR004307">
    <property type="entry name" value="TspO_MBR"/>
</dbReference>
<name>A0A7W6BVW5_9HYPH</name>
<dbReference type="FunFam" id="1.20.1260.100:FF:000001">
    <property type="entry name" value="translocator protein 2"/>
    <property type="match status" value="1"/>
</dbReference>
<dbReference type="AlphaFoldDB" id="A0A7W6BVW5"/>
<dbReference type="CDD" id="cd15904">
    <property type="entry name" value="TSPO_MBR"/>
    <property type="match status" value="1"/>
</dbReference>
<dbReference type="Pfam" id="PF03073">
    <property type="entry name" value="TspO_MBR"/>
    <property type="match status" value="1"/>
</dbReference>
<dbReference type="Proteomes" id="UP000531216">
    <property type="component" value="Unassembled WGS sequence"/>
</dbReference>
<evidence type="ECO:0000313" key="8">
    <source>
        <dbReference type="Proteomes" id="UP000531216"/>
    </source>
</evidence>
<dbReference type="GO" id="GO:0033013">
    <property type="term" value="P:tetrapyrrole metabolic process"/>
    <property type="evidence" value="ECO:0007669"/>
    <property type="project" value="UniProtKB-ARBA"/>
</dbReference>
<comment type="subcellular location">
    <subcellularLocation>
        <location evidence="1">Membrane</location>
        <topology evidence="1">Multi-pass membrane protein</topology>
    </subcellularLocation>
</comment>
<dbReference type="PIRSF" id="PIRSF005859">
    <property type="entry name" value="PBR"/>
    <property type="match status" value="1"/>
</dbReference>
<evidence type="ECO:0000256" key="3">
    <source>
        <dbReference type="ARBA" id="ARBA00022692"/>
    </source>
</evidence>
<feature type="transmembrane region" description="Helical" evidence="6">
    <location>
        <begin position="46"/>
        <end position="66"/>
    </location>
</feature>
<keyword evidence="8" id="KW-1185">Reference proteome</keyword>
<sequence>MTLEDGLVLLGFVALSGLVATSGILFKPGPWYVGLRKPGWTPPNLAFPIVWSILYLLIAVSGWLVWRAAGWPAGAFTLFGIQMVLNFLWSWLFFGLRKPLWALADIGLLVLAVAATAFAFAPYSRTAAGLLLPYLAWVCVAFGLNFSVWRLNRDRGVFA</sequence>
<comment type="similarity">
    <text evidence="2">Belongs to the TspO/BZRP family.</text>
</comment>
<dbReference type="OrthoDB" id="9795496at2"/>
<keyword evidence="4 6" id="KW-1133">Transmembrane helix</keyword>
<dbReference type="PANTHER" id="PTHR10057:SF0">
    <property type="entry name" value="TRANSLOCATOR PROTEIN"/>
    <property type="match status" value="1"/>
</dbReference>
<evidence type="ECO:0000256" key="4">
    <source>
        <dbReference type="ARBA" id="ARBA00022989"/>
    </source>
</evidence>
<proteinExistence type="inferred from homology"/>
<keyword evidence="3 6" id="KW-0812">Transmembrane</keyword>
<feature type="transmembrane region" description="Helical" evidence="6">
    <location>
        <begin position="7"/>
        <end position="26"/>
    </location>
</feature>
<dbReference type="EMBL" id="JACIDO010000001">
    <property type="protein sequence ID" value="MBB3934706.1"/>
    <property type="molecule type" value="Genomic_DNA"/>
</dbReference>
<dbReference type="PANTHER" id="PTHR10057">
    <property type="entry name" value="PERIPHERAL-TYPE BENZODIAZEPINE RECEPTOR"/>
    <property type="match status" value="1"/>
</dbReference>